<dbReference type="Gene3D" id="3.40.50.300">
    <property type="entry name" value="P-loop containing nucleotide triphosphate hydrolases"/>
    <property type="match status" value="2"/>
</dbReference>
<dbReference type="Pfam" id="PF00270">
    <property type="entry name" value="DEAD"/>
    <property type="match status" value="1"/>
</dbReference>
<dbReference type="GO" id="GO:0045087">
    <property type="term" value="P:innate immune response"/>
    <property type="evidence" value="ECO:0007669"/>
    <property type="project" value="UniProtKB-KW"/>
</dbReference>
<evidence type="ECO:0000256" key="5">
    <source>
        <dbReference type="ARBA" id="ARBA00022859"/>
    </source>
</evidence>
<sequence length="617" mass="69902">MAESGSNRLTITEEESKFPVWQQVQTNGSLRWHEIEIRDASLPEDVNDLNYDTRDDNFSDDDSSDEEESGEDLKLREYQKELAEVALTGRNCVICAPTGSGKTKVAVYIILEHLKRYPEAKVAFFARTVPLAKQQYQTIKNHLPGNNEILLMSGESENSMSLHKLLPAHNVVVLTPMILVNHLRGKRPLLTEGIAVFTLLVFDECHHTREGEPYNNIMEYYLKEKRQKRKMPQVVGLTASIGVEKAKDEETAENNIMRVCGNLDVDHLATVKRNKEELKRIVPVPREQEFKLVENEVNAATLKILDVVKEMENMAAHNADDGNDDNVKAFMECVPPSKKHPEYCQWVQCLNKAAKLVRVPDVHLKDVAERHEANVNPNLEILADTLRRHVVQRGKDARAIVFVKTRMLAEAVSSWLCRCGEDDLMGLNAKKFTSTQKPEELGGMTESQQKAALNEFQSGKVRVLVATSVGEEGLDIPQCNLVVKYNHTGNEYCPLCKRISVESSEIRTIYEKYRVSIDRELLNHIKIVPYQEWSMDELSFVGSAICLAETEPGKKCSHKIGNVIKHKGCPFVALGIKKRNLVFQCNGEAPRAFKQWSEVPYVVEELSQEDMLVYAMT</sequence>
<evidence type="ECO:0000256" key="1">
    <source>
        <dbReference type="ARBA" id="ARBA00006866"/>
    </source>
</evidence>
<dbReference type="InterPro" id="IPR011545">
    <property type="entry name" value="DEAD/DEAH_box_helicase_dom"/>
</dbReference>
<dbReference type="InterPro" id="IPR051363">
    <property type="entry name" value="RLR_Helicase"/>
</dbReference>
<evidence type="ECO:0000259" key="8">
    <source>
        <dbReference type="PROSITE" id="PS51192"/>
    </source>
</evidence>
<dbReference type="SMART" id="SM00487">
    <property type="entry name" value="DEXDc"/>
    <property type="match status" value="1"/>
</dbReference>
<evidence type="ECO:0000256" key="2">
    <source>
        <dbReference type="ARBA" id="ARBA00022588"/>
    </source>
</evidence>
<dbReference type="SUPFAM" id="SSF52540">
    <property type="entry name" value="P-loop containing nucleoside triphosphate hydrolases"/>
    <property type="match status" value="2"/>
</dbReference>
<dbReference type="Pfam" id="PF00271">
    <property type="entry name" value="Helicase_C"/>
    <property type="match status" value="1"/>
</dbReference>
<evidence type="ECO:0000256" key="7">
    <source>
        <dbReference type="SAM" id="MobiDB-lite"/>
    </source>
</evidence>
<dbReference type="PROSITE" id="PS51194">
    <property type="entry name" value="HELICASE_CTER"/>
    <property type="match status" value="1"/>
</dbReference>
<evidence type="ECO:0000313" key="12">
    <source>
        <dbReference type="Proteomes" id="UP000762676"/>
    </source>
</evidence>
<dbReference type="PANTHER" id="PTHR14074:SF16">
    <property type="entry name" value="ANTIVIRAL INNATE IMMUNE RESPONSE RECEPTOR RIG-I"/>
    <property type="match status" value="1"/>
</dbReference>
<keyword evidence="3" id="KW-0547">Nucleotide-binding</keyword>
<dbReference type="AlphaFoldDB" id="A0AAV4HLH1"/>
<dbReference type="Proteomes" id="UP000762676">
    <property type="component" value="Unassembled WGS sequence"/>
</dbReference>
<dbReference type="PANTHER" id="PTHR14074">
    <property type="entry name" value="HELICASE WITH DEATH DOMAIN-RELATED"/>
    <property type="match status" value="1"/>
</dbReference>
<evidence type="ECO:0000256" key="6">
    <source>
        <dbReference type="ARBA" id="ARBA00049390"/>
    </source>
</evidence>
<dbReference type="SMART" id="SM00490">
    <property type="entry name" value="HELICc"/>
    <property type="match status" value="1"/>
</dbReference>
<dbReference type="InterPro" id="IPR038557">
    <property type="entry name" value="RLR_C_sf"/>
</dbReference>
<dbReference type="GO" id="GO:0003724">
    <property type="term" value="F:RNA helicase activity"/>
    <property type="evidence" value="ECO:0007669"/>
    <property type="project" value="UniProtKB-EC"/>
</dbReference>
<evidence type="ECO:0000313" key="11">
    <source>
        <dbReference type="EMBL" id="GFR98207.1"/>
    </source>
</evidence>
<organism evidence="11 12">
    <name type="scientific">Elysia marginata</name>
    <dbReference type="NCBI Taxonomy" id="1093978"/>
    <lineage>
        <taxon>Eukaryota</taxon>
        <taxon>Metazoa</taxon>
        <taxon>Spiralia</taxon>
        <taxon>Lophotrochozoa</taxon>
        <taxon>Mollusca</taxon>
        <taxon>Gastropoda</taxon>
        <taxon>Heterobranchia</taxon>
        <taxon>Euthyneura</taxon>
        <taxon>Panpulmonata</taxon>
        <taxon>Sacoglossa</taxon>
        <taxon>Placobranchoidea</taxon>
        <taxon>Plakobranchidae</taxon>
        <taxon>Elysia</taxon>
    </lineage>
</organism>
<evidence type="ECO:0000259" key="10">
    <source>
        <dbReference type="PROSITE" id="PS51789"/>
    </source>
</evidence>
<dbReference type="GO" id="GO:0003676">
    <property type="term" value="F:nucleic acid binding"/>
    <property type="evidence" value="ECO:0007669"/>
    <property type="project" value="InterPro"/>
</dbReference>
<keyword evidence="4" id="KW-0067">ATP-binding</keyword>
<keyword evidence="5" id="KW-0391">Immunity</keyword>
<dbReference type="GO" id="GO:0005524">
    <property type="term" value="F:ATP binding"/>
    <property type="evidence" value="ECO:0007669"/>
    <property type="project" value="UniProtKB-KW"/>
</dbReference>
<accession>A0AAV4HLH1</accession>
<evidence type="ECO:0000259" key="9">
    <source>
        <dbReference type="PROSITE" id="PS51194"/>
    </source>
</evidence>
<dbReference type="InterPro" id="IPR027417">
    <property type="entry name" value="P-loop_NTPase"/>
</dbReference>
<dbReference type="Pfam" id="PF11648">
    <property type="entry name" value="RIG-I_C-RD"/>
    <property type="match status" value="1"/>
</dbReference>
<proteinExistence type="inferred from homology"/>
<dbReference type="Gene3D" id="2.170.150.30">
    <property type="entry name" value="RIG-I-like receptor, C-terminal regulatory domain"/>
    <property type="match status" value="1"/>
</dbReference>
<comment type="similarity">
    <text evidence="1">Belongs to the helicase family. RLR subfamily.</text>
</comment>
<feature type="region of interest" description="Disordered" evidence="7">
    <location>
        <begin position="44"/>
        <end position="73"/>
    </location>
</feature>
<comment type="caution">
    <text evidence="11">The sequence shown here is derived from an EMBL/GenBank/DDBJ whole genome shotgun (WGS) entry which is preliminary data.</text>
</comment>
<reference evidence="11 12" key="1">
    <citation type="journal article" date="2021" name="Elife">
        <title>Chloroplast acquisition without the gene transfer in kleptoplastic sea slugs, Plakobranchus ocellatus.</title>
        <authorList>
            <person name="Maeda T."/>
            <person name="Takahashi S."/>
            <person name="Yoshida T."/>
            <person name="Shimamura S."/>
            <person name="Takaki Y."/>
            <person name="Nagai Y."/>
            <person name="Toyoda A."/>
            <person name="Suzuki Y."/>
            <person name="Arimoto A."/>
            <person name="Ishii H."/>
            <person name="Satoh N."/>
            <person name="Nishiyama T."/>
            <person name="Hasebe M."/>
            <person name="Maruyama T."/>
            <person name="Minagawa J."/>
            <person name="Obokata J."/>
            <person name="Shigenobu S."/>
        </authorList>
    </citation>
    <scope>NUCLEOTIDE SEQUENCE [LARGE SCALE GENOMIC DNA]</scope>
</reference>
<keyword evidence="12" id="KW-1185">Reference proteome</keyword>
<keyword evidence="2" id="KW-0399">Innate immunity</keyword>
<feature type="compositionally biased region" description="Acidic residues" evidence="7">
    <location>
        <begin position="58"/>
        <end position="70"/>
    </location>
</feature>
<evidence type="ECO:0000256" key="3">
    <source>
        <dbReference type="ARBA" id="ARBA00022741"/>
    </source>
</evidence>
<feature type="domain" description="Helicase C-terminal" evidence="9">
    <location>
        <begin position="378"/>
        <end position="564"/>
    </location>
</feature>
<dbReference type="InterPro" id="IPR014001">
    <property type="entry name" value="Helicase_ATP-bd"/>
</dbReference>
<dbReference type="InterPro" id="IPR021673">
    <property type="entry name" value="RLR_CTR"/>
</dbReference>
<dbReference type="InterPro" id="IPR001650">
    <property type="entry name" value="Helicase_C-like"/>
</dbReference>
<gene>
    <name evidence="11" type="ORF">ElyMa_004495800</name>
</gene>
<dbReference type="PROSITE" id="PS51192">
    <property type="entry name" value="HELICASE_ATP_BIND_1"/>
    <property type="match status" value="1"/>
</dbReference>
<feature type="domain" description="Helicase ATP-binding" evidence="8">
    <location>
        <begin position="83"/>
        <end position="259"/>
    </location>
</feature>
<name>A0AAV4HLH1_9GAST</name>
<dbReference type="GO" id="GO:0005737">
    <property type="term" value="C:cytoplasm"/>
    <property type="evidence" value="ECO:0007669"/>
    <property type="project" value="TreeGrafter"/>
</dbReference>
<evidence type="ECO:0000256" key="4">
    <source>
        <dbReference type="ARBA" id="ARBA00022840"/>
    </source>
</evidence>
<dbReference type="PROSITE" id="PS51789">
    <property type="entry name" value="RLR_CTR"/>
    <property type="match status" value="1"/>
</dbReference>
<protein>
    <submittedName>
        <fullName evidence="11">Dicer-like protein 1</fullName>
    </submittedName>
</protein>
<comment type="catalytic activity">
    <reaction evidence="6">
        <text>ATP + H2O = ADP + phosphate + H(+)</text>
        <dbReference type="Rhea" id="RHEA:13065"/>
        <dbReference type="ChEBI" id="CHEBI:15377"/>
        <dbReference type="ChEBI" id="CHEBI:15378"/>
        <dbReference type="ChEBI" id="CHEBI:30616"/>
        <dbReference type="ChEBI" id="CHEBI:43474"/>
        <dbReference type="ChEBI" id="CHEBI:456216"/>
        <dbReference type="EC" id="3.6.4.13"/>
    </reaction>
    <physiologicalReaction direction="left-to-right" evidence="6">
        <dbReference type="Rhea" id="RHEA:13066"/>
    </physiologicalReaction>
</comment>
<feature type="domain" description="RLR CTR" evidence="10">
    <location>
        <begin position="477"/>
        <end position="613"/>
    </location>
</feature>
<dbReference type="EMBL" id="BMAT01009082">
    <property type="protein sequence ID" value="GFR98207.1"/>
    <property type="molecule type" value="Genomic_DNA"/>
</dbReference>